<feature type="compositionally biased region" description="Basic and acidic residues" evidence="1">
    <location>
        <begin position="80"/>
        <end position="94"/>
    </location>
</feature>
<name>A0A5B7F0T5_PORTR</name>
<organism evidence="2 3">
    <name type="scientific">Portunus trituberculatus</name>
    <name type="common">Swimming crab</name>
    <name type="synonym">Neptunus trituberculatus</name>
    <dbReference type="NCBI Taxonomy" id="210409"/>
    <lineage>
        <taxon>Eukaryota</taxon>
        <taxon>Metazoa</taxon>
        <taxon>Ecdysozoa</taxon>
        <taxon>Arthropoda</taxon>
        <taxon>Crustacea</taxon>
        <taxon>Multicrustacea</taxon>
        <taxon>Malacostraca</taxon>
        <taxon>Eumalacostraca</taxon>
        <taxon>Eucarida</taxon>
        <taxon>Decapoda</taxon>
        <taxon>Pleocyemata</taxon>
        <taxon>Brachyura</taxon>
        <taxon>Eubrachyura</taxon>
        <taxon>Portunoidea</taxon>
        <taxon>Portunidae</taxon>
        <taxon>Portuninae</taxon>
        <taxon>Portunus</taxon>
    </lineage>
</organism>
<feature type="compositionally biased region" description="Basic residues" evidence="1">
    <location>
        <begin position="95"/>
        <end position="106"/>
    </location>
</feature>
<keyword evidence="3" id="KW-1185">Reference proteome</keyword>
<dbReference type="EMBL" id="VSRR010004011">
    <property type="protein sequence ID" value="MPC38204.1"/>
    <property type="molecule type" value="Genomic_DNA"/>
</dbReference>
<proteinExistence type="predicted"/>
<comment type="caution">
    <text evidence="2">The sequence shown here is derived from an EMBL/GenBank/DDBJ whole genome shotgun (WGS) entry which is preliminary data.</text>
</comment>
<reference evidence="2 3" key="1">
    <citation type="submission" date="2019-05" db="EMBL/GenBank/DDBJ databases">
        <title>Another draft genome of Portunus trituberculatus and its Hox gene families provides insights of decapod evolution.</title>
        <authorList>
            <person name="Jeong J.-H."/>
            <person name="Song I."/>
            <person name="Kim S."/>
            <person name="Choi T."/>
            <person name="Kim D."/>
            <person name="Ryu S."/>
            <person name="Kim W."/>
        </authorList>
    </citation>
    <scope>NUCLEOTIDE SEQUENCE [LARGE SCALE GENOMIC DNA]</scope>
    <source>
        <tissue evidence="2">Muscle</tissue>
    </source>
</reference>
<gene>
    <name evidence="2" type="ORF">E2C01_031708</name>
</gene>
<accession>A0A5B7F0T5</accession>
<dbReference type="Proteomes" id="UP000324222">
    <property type="component" value="Unassembled WGS sequence"/>
</dbReference>
<evidence type="ECO:0000256" key="1">
    <source>
        <dbReference type="SAM" id="MobiDB-lite"/>
    </source>
</evidence>
<evidence type="ECO:0000313" key="2">
    <source>
        <dbReference type="EMBL" id="MPC38204.1"/>
    </source>
</evidence>
<evidence type="ECO:0000313" key="3">
    <source>
        <dbReference type="Proteomes" id="UP000324222"/>
    </source>
</evidence>
<sequence length="106" mass="12440">MFQPGHEELLSLCSFLSIELFSPVHVALPIYIYSYKKTDTELQTPRQLSIPYCRMREKSERKEDVLNLPSKSSAMCEAEEPVRMRPHSVRDSPPRRHIRPIARRCK</sequence>
<protein>
    <submittedName>
        <fullName evidence="2">Uncharacterized protein</fullName>
    </submittedName>
</protein>
<dbReference type="AlphaFoldDB" id="A0A5B7F0T5"/>
<feature type="region of interest" description="Disordered" evidence="1">
    <location>
        <begin position="77"/>
        <end position="106"/>
    </location>
</feature>